<keyword evidence="3" id="KW-0547">Nucleotide-binding</keyword>
<evidence type="ECO:0000259" key="2">
    <source>
        <dbReference type="Pfam" id="PF13635"/>
    </source>
</evidence>
<dbReference type="InterPro" id="IPR041682">
    <property type="entry name" value="AAA_14"/>
</dbReference>
<evidence type="ECO:0000313" key="4">
    <source>
        <dbReference type="Proteomes" id="UP001139238"/>
    </source>
</evidence>
<organism evidence="3 4">
    <name type="scientific">Moraxella tetraodonis</name>
    <dbReference type="NCBI Taxonomy" id="2767221"/>
    <lineage>
        <taxon>Bacteria</taxon>
        <taxon>Pseudomonadati</taxon>
        <taxon>Pseudomonadota</taxon>
        <taxon>Gammaproteobacteria</taxon>
        <taxon>Moraxellales</taxon>
        <taxon>Moraxellaceae</taxon>
        <taxon>Moraxella</taxon>
    </lineage>
</organism>
<dbReference type="PANTHER" id="PTHR33295">
    <property type="entry name" value="ATPASE"/>
    <property type="match status" value="1"/>
</dbReference>
<dbReference type="Pfam" id="PF13635">
    <property type="entry name" value="DUF4143"/>
    <property type="match status" value="1"/>
</dbReference>
<keyword evidence="3" id="KW-0067">ATP-binding</keyword>
<evidence type="ECO:0000259" key="1">
    <source>
        <dbReference type="Pfam" id="PF13173"/>
    </source>
</evidence>
<dbReference type="InterPro" id="IPR027417">
    <property type="entry name" value="P-loop_NTPase"/>
</dbReference>
<dbReference type="GO" id="GO:0005524">
    <property type="term" value="F:ATP binding"/>
    <property type="evidence" value="ECO:0007669"/>
    <property type="project" value="UniProtKB-KW"/>
</dbReference>
<gene>
    <name evidence="3" type="ORF">H9W84_10710</name>
</gene>
<name>A0A9X2A3A7_9GAMM</name>
<protein>
    <submittedName>
        <fullName evidence="3">ATP-binding protein</fullName>
    </submittedName>
</protein>
<evidence type="ECO:0000313" key="3">
    <source>
        <dbReference type="EMBL" id="MCG8148590.1"/>
    </source>
</evidence>
<comment type="caution">
    <text evidence="3">The sequence shown here is derived from an EMBL/GenBank/DDBJ whole genome shotgun (WGS) entry which is preliminary data.</text>
</comment>
<dbReference type="RefSeq" id="WP_100274269.1">
    <property type="nucleotide sequence ID" value="NZ_JACSYB010000001.1"/>
</dbReference>
<dbReference type="Pfam" id="PF13173">
    <property type="entry name" value="AAA_14"/>
    <property type="match status" value="1"/>
</dbReference>
<dbReference type="EMBL" id="JACSYB010000001">
    <property type="protein sequence ID" value="MCG8148590.1"/>
    <property type="molecule type" value="Genomic_DNA"/>
</dbReference>
<dbReference type="Proteomes" id="UP001139238">
    <property type="component" value="Unassembled WGS sequence"/>
</dbReference>
<keyword evidence="4" id="KW-1185">Reference proteome</keyword>
<dbReference type="PANTHER" id="PTHR33295:SF7">
    <property type="entry name" value="ATPASE"/>
    <property type="match status" value="1"/>
</dbReference>
<dbReference type="SUPFAM" id="SSF52540">
    <property type="entry name" value="P-loop containing nucleoside triphosphate hydrolases"/>
    <property type="match status" value="1"/>
</dbReference>
<feature type="domain" description="DUF4143" evidence="2">
    <location>
        <begin position="221"/>
        <end position="383"/>
    </location>
</feature>
<accession>A0A9X2A3A7</accession>
<proteinExistence type="predicted"/>
<dbReference type="InterPro" id="IPR025420">
    <property type="entry name" value="DUF4143"/>
</dbReference>
<feature type="domain" description="AAA" evidence="1">
    <location>
        <begin position="18"/>
        <end position="152"/>
    </location>
</feature>
<reference evidence="3" key="1">
    <citation type="submission" date="2021-08" db="EMBL/GenBank/DDBJ databases">
        <title>Complete genome sequence of Moraxella sp strain PS-22.</title>
        <authorList>
            <person name="Das S.K."/>
        </authorList>
    </citation>
    <scope>NUCLEOTIDE SEQUENCE</scope>
    <source>
        <strain evidence="3">PS-22</strain>
    </source>
</reference>
<sequence>MQRHILSKLQNWYQSPIRKPLVIQGARQVGKTWVIRHFGEQHFKKIAYINFDNNQPMKALFDGDFDIQRLLLGLQIESGVDIKPDDTLLIFDEIQEAPKALSALKYFYENAPEYSIITAGSLLGISVHQGLSFPVGKVDFLAMYPMDFIEFLWACGESRLVDLLRSQDWELITTLKSKFIERLRQYYFVGGMPEAVDTFVKTQNFAQVRQVQNNLLMAYEYDFSKHIHDGKIIPKVRAVWQSLPEQLAKENKKFVANQAQSGARLKDFESAIGWLVASELVQQIFRVTKPNLPLVSYQDNVFKLYFLDVGLLAAKSGLDVSALLEGNRLFTEFKGALTEQYVLQQLLAMQSNPVFYWANERSTAEVDFIVQLANHIVPIEVKAEENLKAKSLRSYHDQFSPDLTIRTSMSDYREQDWMVNLPLYAFSHFKEFTH</sequence>
<dbReference type="AlphaFoldDB" id="A0A9X2A3A7"/>